<feature type="region of interest" description="Disordered" evidence="11">
    <location>
        <begin position="412"/>
        <end position="432"/>
    </location>
</feature>
<proteinExistence type="predicted"/>
<feature type="domain" description="Phosphofructokinase" evidence="12">
    <location>
        <begin position="487"/>
        <end position="787"/>
    </location>
</feature>
<evidence type="ECO:0000259" key="12">
    <source>
        <dbReference type="Pfam" id="PF00365"/>
    </source>
</evidence>
<keyword evidence="3" id="KW-0808">Transferase</keyword>
<dbReference type="OrthoDB" id="537915at2759"/>
<accession>A0A812R9P4</accession>
<keyword evidence="9" id="KW-0324">Glycolysis</keyword>
<feature type="compositionally biased region" description="Basic and acidic residues" evidence="11">
    <location>
        <begin position="418"/>
        <end position="430"/>
    </location>
</feature>
<evidence type="ECO:0000256" key="4">
    <source>
        <dbReference type="ARBA" id="ARBA00022723"/>
    </source>
</evidence>
<keyword evidence="8" id="KW-0460">Magnesium</keyword>
<feature type="compositionally biased region" description="Low complexity" evidence="11">
    <location>
        <begin position="16"/>
        <end position="25"/>
    </location>
</feature>
<evidence type="ECO:0000256" key="1">
    <source>
        <dbReference type="ARBA" id="ARBA00001946"/>
    </source>
</evidence>
<dbReference type="Gene3D" id="3.40.50.450">
    <property type="match status" value="1"/>
</dbReference>
<comment type="function">
    <text evidence="2">Catalyzes the phosphorylation of D-fructose 6-phosphate to fructose 1,6-bisphosphate by ATP, the first committing step of glycolysis.</text>
</comment>
<evidence type="ECO:0000256" key="3">
    <source>
        <dbReference type="ARBA" id="ARBA00022679"/>
    </source>
</evidence>
<dbReference type="PRINTS" id="PR00476">
    <property type="entry name" value="PHFRCTKINASE"/>
</dbReference>
<dbReference type="Proteomes" id="UP000604046">
    <property type="component" value="Unassembled WGS sequence"/>
</dbReference>
<dbReference type="InterPro" id="IPR000023">
    <property type="entry name" value="Phosphofructokinase_dom"/>
</dbReference>
<feature type="compositionally biased region" description="Low complexity" evidence="11">
    <location>
        <begin position="380"/>
        <end position="390"/>
    </location>
</feature>
<evidence type="ECO:0000256" key="5">
    <source>
        <dbReference type="ARBA" id="ARBA00022741"/>
    </source>
</evidence>
<dbReference type="PANTHER" id="PTHR45770">
    <property type="entry name" value="ATP-DEPENDENT 6-PHOSPHOFRUCTOKINASE 1"/>
    <property type="match status" value="1"/>
</dbReference>
<evidence type="ECO:0000256" key="7">
    <source>
        <dbReference type="ARBA" id="ARBA00022840"/>
    </source>
</evidence>
<comment type="caution">
    <text evidence="13">The sequence shown here is derived from an EMBL/GenBank/DDBJ whole genome shotgun (WGS) entry which is preliminary data.</text>
</comment>
<keyword evidence="7" id="KW-0067">ATP-binding</keyword>
<dbReference type="GO" id="GO:0046872">
    <property type="term" value="F:metal ion binding"/>
    <property type="evidence" value="ECO:0007669"/>
    <property type="project" value="UniProtKB-KW"/>
</dbReference>
<organism evidence="13 14">
    <name type="scientific">Symbiodinium natans</name>
    <dbReference type="NCBI Taxonomy" id="878477"/>
    <lineage>
        <taxon>Eukaryota</taxon>
        <taxon>Sar</taxon>
        <taxon>Alveolata</taxon>
        <taxon>Dinophyceae</taxon>
        <taxon>Suessiales</taxon>
        <taxon>Symbiodiniaceae</taxon>
        <taxon>Symbiodinium</taxon>
    </lineage>
</organism>
<dbReference type="InterPro" id="IPR022953">
    <property type="entry name" value="ATP_PFK"/>
</dbReference>
<comment type="cofactor">
    <cofactor evidence="1">
        <name>Mg(2+)</name>
        <dbReference type="ChEBI" id="CHEBI:18420"/>
    </cofactor>
</comment>
<evidence type="ECO:0000313" key="14">
    <source>
        <dbReference type="Proteomes" id="UP000604046"/>
    </source>
</evidence>
<evidence type="ECO:0000256" key="10">
    <source>
        <dbReference type="ARBA" id="ARBA00048070"/>
    </source>
</evidence>
<protein>
    <submittedName>
        <fullName evidence="13">PFK5 protein</fullName>
    </submittedName>
</protein>
<dbReference type="GO" id="GO:0005737">
    <property type="term" value="C:cytoplasm"/>
    <property type="evidence" value="ECO:0007669"/>
    <property type="project" value="UniProtKB-ARBA"/>
</dbReference>
<dbReference type="InterPro" id="IPR035966">
    <property type="entry name" value="PKF_sf"/>
</dbReference>
<gene>
    <name evidence="13" type="primary">PFK5</name>
    <name evidence="13" type="ORF">SNAT2548_LOCUS23106</name>
</gene>
<dbReference type="Pfam" id="PF00365">
    <property type="entry name" value="PFK"/>
    <property type="match status" value="1"/>
</dbReference>
<dbReference type="FunFam" id="3.40.50.450:FF:000002">
    <property type="entry name" value="ATP-dependent 6-phosphofructokinase"/>
    <property type="match status" value="1"/>
</dbReference>
<feature type="region of interest" description="Disordered" evidence="11">
    <location>
        <begin position="1"/>
        <end position="28"/>
    </location>
</feature>
<dbReference type="NCBIfam" id="NF005301">
    <property type="entry name" value="PRK06830.1"/>
    <property type="match status" value="1"/>
</dbReference>
<keyword evidence="14" id="KW-1185">Reference proteome</keyword>
<dbReference type="InterPro" id="IPR050929">
    <property type="entry name" value="PFKA"/>
</dbReference>
<comment type="catalytic activity">
    <reaction evidence="10">
        <text>beta-D-fructose 6-phosphate + ATP = beta-D-fructose 1,6-bisphosphate + ADP + H(+)</text>
        <dbReference type="Rhea" id="RHEA:16109"/>
        <dbReference type="ChEBI" id="CHEBI:15378"/>
        <dbReference type="ChEBI" id="CHEBI:30616"/>
        <dbReference type="ChEBI" id="CHEBI:32966"/>
        <dbReference type="ChEBI" id="CHEBI:57634"/>
        <dbReference type="ChEBI" id="CHEBI:456216"/>
        <dbReference type="EC" id="2.7.1.11"/>
    </reaction>
</comment>
<sequence length="845" mass="92114">MAGPPRARAPQRRGDGQAQAALAGPEDAVKEDRRLAQEAFFESLPQDSLTEHEMELRNLLVKALQGKGLVKLSPVASGPEFGRVKARLEWPRHVRLTAWIEHRIGQEVEVVHGAFGSEVGVQLLDFVAHEDQDVDDGDPETFLARLPSDDFTEEENSLRQRLFRAWQELTSNSTQREARLADIENNPNVKRASGFLPPWPEMLRAWIEARLGAEMVLTEGEHGELLADFVGAEVSRLDKRAQDEARLLEFFEGPLRFEEKALERACMDAIVRCTLAASTSFTASGCSAPLKLSNVINTDKAFQEAWRNCKSTWSALEPPIEVTLSRWVELRVPDVSVSRVPTVQLKSSTVARLGLKRQGLPKSGDTAPDPENRKGQKPPAATATTAASAATTTEAARATACLLDGHATSHAKGSVADSKVDKADKADKAESSTWRDALKRLEKGDSLRNVVADAKIAQNASRPKELTNGCVRANACREIFFDPSEVRAAIVTCGGLCPGLNSIIREITNCLWHQYGVKSILGMQFGYNGLSMPDEYPPVQLTVDNVRDIHMKGGSILKAGRGGMDDPDKILDQLQKQGINMLFTVGGDGTQAAANLLYQAARKRQMPLSIVGVPKSIDNDIVFFDKTFGFDSAVAAASEVIRNGWVEATSCAKGVGIVKLMGRDAGFVAMHAALASTIVDLVMIPEVEVEMEEIMKHVDATLDRKDFMVVAVAEGAGQKFVSTGKKDSTGHTVYGDIGTYLKDQVNSHLKKSGGRSFYIDPSYIIRSVAIRPNDHIYCSRLARDAVHTAMRGYTGVCVGPIHNIIVVMPSNLIASRKKRVGVHSSSWQSCVQSCNMPKSLAGLNK</sequence>
<evidence type="ECO:0000256" key="11">
    <source>
        <dbReference type="SAM" id="MobiDB-lite"/>
    </source>
</evidence>
<dbReference type="GO" id="GO:0005524">
    <property type="term" value="F:ATP binding"/>
    <property type="evidence" value="ECO:0007669"/>
    <property type="project" value="UniProtKB-KW"/>
</dbReference>
<dbReference type="UniPathway" id="UPA00109">
    <property type="reaction ID" value="UER00182"/>
</dbReference>
<name>A0A812R9P4_9DINO</name>
<feature type="region of interest" description="Disordered" evidence="11">
    <location>
        <begin position="354"/>
        <end position="390"/>
    </location>
</feature>
<keyword evidence="6" id="KW-0418">Kinase</keyword>
<evidence type="ECO:0000256" key="2">
    <source>
        <dbReference type="ARBA" id="ARBA00002659"/>
    </source>
</evidence>
<keyword evidence="5" id="KW-0547">Nucleotide-binding</keyword>
<reference evidence="13" key="1">
    <citation type="submission" date="2021-02" db="EMBL/GenBank/DDBJ databases">
        <authorList>
            <person name="Dougan E. K."/>
            <person name="Rhodes N."/>
            <person name="Thang M."/>
            <person name="Chan C."/>
        </authorList>
    </citation>
    <scope>NUCLEOTIDE SEQUENCE</scope>
</reference>
<keyword evidence="4" id="KW-0479">Metal-binding</keyword>
<evidence type="ECO:0000256" key="6">
    <source>
        <dbReference type="ARBA" id="ARBA00022777"/>
    </source>
</evidence>
<dbReference type="AlphaFoldDB" id="A0A812R9P4"/>
<dbReference type="GO" id="GO:0003872">
    <property type="term" value="F:6-phosphofructokinase activity"/>
    <property type="evidence" value="ECO:0007669"/>
    <property type="project" value="UniProtKB-EC"/>
</dbReference>
<evidence type="ECO:0000256" key="9">
    <source>
        <dbReference type="ARBA" id="ARBA00023152"/>
    </source>
</evidence>
<dbReference type="SUPFAM" id="SSF53784">
    <property type="entry name" value="Phosphofructokinase"/>
    <property type="match status" value="1"/>
</dbReference>
<dbReference type="EMBL" id="CAJNDS010002310">
    <property type="protein sequence ID" value="CAE7424654.1"/>
    <property type="molecule type" value="Genomic_DNA"/>
</dbReference>
<evidence type="ECO:0000256" key="8">
    <source>
        <dbReference type="ARBA" id="ARBA00022842"/>
    </source>
</evidence>
<dbReference type="GO" id="GO:0006002">
    <property type="term" value="P:fructose 6-phosphate metabolic process"/>
    <property type="evidence" value="ECO:0007669"/>
    <property type="project" value="InterPro"/>
</dbReference>
<evidence type="ECO:0000313" key="13">
    <source>
        <dbReference type="EMBL" id="CAE7424654.1"/>
    </source>
</evidence>